<name>A0ABQ9NQR4_9PEZI</name>
<sequence>MGWFTPSHSPSRRPSYNHNHRTSSHHSSHGHTSTHNRPAPSTFSRTSSSYYRRHPKPRAGYIARLLHKLRALLRELWYLAKRHPARVFLLVVMPLISGGVLQQMARRVGVRLPGWLGAAVGQAGGRGRGFEGGYYGSAGYGSSGFGGYGGGGLGGGVGGLMQAVRLFM</sequence>
<gene>
    <name evidence="2" type="ORF">H2201_007469</name>
</gene>
<accession>A0ABQ9NQR4</accession>
<proteinExistence type="predicted"/>
<feature type="compositionally biased region" description="Polar residues" evidence="1">
    <location>
        <begin position="1"/>
        <end position="14"/>
    </location>
</feature>
<protein>
    <recommendedName>
        <fullName evidence="4">Peroxin-13</fullName>
    </recommendedName>
</protein>
<keyword evidence="3" id="KW-1185">Reference proteome</keyword>
<evidence type="ECO:0000313" key="3">
    <source>
        <dbReference type="Proteomes" id="UP001172684"/>
    </source>
</evidence>
<evidence type="ECO:0000256" key="1">
    <source>
        <dbReference type="SAM" id="MobiDB-lite"/>
    </source>
</evidence>
<comment type="caution">
    <text evidence="2">The sequence shown here is derived from an EMBL/GenBank/DDBJ whole genome shotgun (WGS) entry which is preliminary data.</text>
</comment>
<evidence type="ECO:0008006" key="4">
    <source>
        <dbReference type="Google" id="ProtNLM"/>
    </source>
</evidence>
<organism evidence="2 3">
    <name type="scientific">Coniosporium apollinis</name>
    <dbReference type="NCBI Taxonomy" id="61459"/>
    <lineage>
        <taxon>Eukaryota</taxon>
        <taxon>Fungi</taxon>
        <taxon>Dikarya</taxon>
        <taxon>Ascomycota</taxon>
        <taxon>Pezizomycotina</taxon>
        <taxon>Dothideomycetes</taxon>
        <taxon>Dothideomycetes incertae sedis</taxon>
        <taxon>Coniosporium</taxon>
    </lineage>
</organism>
<feature type="region of interest" description="Disordered" evidence="1">
    <location>
        <begin position="1"/>
        <end position="52"/>
    </location>
</feature>
<feature type="compositionally biased region" description="Low complexity" evidence="1">
    <location>
        <begin position="35"/>
        <end position="50"/>
    </location>
</feature>
<evidence type="ECO:0000313" key="2">
    <source>
        <dbReference type="EMBL" id="KAJ9659205.1"/>
    </source>
</evidence>
<reference evidence="2" key="1">
    <citation type="submission" date="2022-10" db="EMBL/GenBank/DDBJ databases">
        <title>Culturing micro-colonial fungi from biological soil crusts in the Mojave desert and describing Neophaeococcomyces mojavensis, and introducing the new genera and species Taxawa tesnikishii.</title>
        <authorList>
            <person name="Kurbessoian T."/>
            <person name="Stajich J.E."/>
        </authorList>
    </citation>
    <scope>NUCLEOTIDE SEQUENCE</scope>
    <source>
        <strain evidence="2">TK_1</strain>
    </source>
</reference>
<feature type="compositionally biased region" description="Basic residues" evidence="1">
    <location>
        <begin position="18"/>
        <end position="34"/>
    </location>
</feature>
<dbReference type="EMBL" id="JAPDRL010000078">
    <property type="protein sequence ID" value="KAJ9659205.1"/>
    <property type="molecule type" value="Genomic_DNA"/>
</dbReference>
<dbReference type="Proteomes" id="UP001172684">
    <property type="component" value="Unassembled WGS sequence"/>
</dbReference>